<organism evidence="1 2">
    <name type="scientific">Colletotrichum cuscutae</name>
    <dbReference type="NCBI Taxonomy" id="1209917"/>
    <lineage>
        <taxon>Eukaryota</taxon>
        <taxon>Fungi</taxon>
        <taxon>Dikarya</taxon>
        <taxon>Ascomycota</taxon>
        <taxon>Pezizomycotina</taxon>
        <taxon>Sordariomycetes</taxon>
        <taxon>Hypocreomycetidae</taxon>
        <taxon>Glomerellales</taxon>
        <taxon>Glomerellaceae</taxon>
        <taxon>Colletotrichum</taxon>
        <taxon>Colletotrichum acutatum species complex</taxon>
    </lineage>
</organism>
<evidence type="ECO:0000313" key="1">
    <source>
        <dbReference type="EMBL" id="KAK1498375.1"/>
    </source>
</evidence>
<dbReference type="EMBL" id="MPDP01000004">
    <property type="protein sequence ID" value="KAK1498375.1"/>
    <property type="molecule type" value="Genomic_DNA"/>
</dbReference>
<gene>
    <name evidence="1" type="ORF">CCUS01_12853</name>
</gene>
<evidence type="ECO:0000313" key="2">
    <source>
        <dbReference type="Proteomes" id="UP001239213"/>
    </source>
</evidence>
<accession>A0AAI9YDG6</accession>
<protein>
    <submittedName>
        <fullName evidence="1">Uncharacterized protein</fullName>
    </submittedName>
</protein>
<comment type="caution">
    <text evidence="1">The sequence shown here is derived from an EMBL/GenBank/DDBJ whole genome shotgun (WGS) entry which is preliminary data.</text>
</comment>
<proteinExistence type="predicted"/>
<dbReference type="Proteomes" id="UP001239213">
    <property type="component" value="Unassembled WGS sequence"/>
</dbReference>
<dbReference type="AlphaFoldDB" id="A0AAI9YDG6"/>
<keyword evidence="2" id="KW-1185">Reference proteome</keyword>
<reference evidence="1" key="1">
    <citation type="submission" date="2016-11" db="EMBL/GenBank/DDBJ databases">
        <title>The genome sequence of Colletotrichum cuscutae.</title>
        <authorList>
            <person name="Baroncelli R."/>
        </authorList>
    </citation>
    <scope>NUCLEOTIDE SEQUENCE</scope>
    <source>
        <strain evidence="1">IMI 304802</strain>
    </source>
</reference>
<name>A0AAI9YDG6_9PEZI</name>
<sequence length="217" mass="25230">MEFTVRGPGLGHGLNRKLFRWPLRNLKCLRSTVFCILALEESTTIILSLTDFRQRRMRSAGMRHFLSWSWDEINESVELFSRVTEAIVACCYFESPSGPKFVEARPSQEAQNKRSQNNFSWVVDKQRLRLEIQRQSVTPEECGKMDSFFFFFCFGRGVPSTKQHLSVEERMVINIIRHIMGLFDHTSKRKKEEERPWGPASVGILPVGFRNGPWLAL</sequence>